<organism evidence="6 7">
    <name type="scientific">Candidatus Scalindua rubra</name>
    <dbReference type="NCBI Taxonomy" id="1872076"/>
    <lineage>
        <taxon>Bacteria</taxon>
        <taxon>Pseudomonadati</taxon>
        <taxon>Planctomycetota</taxon>
        <taxon>Candidatus Brocadiia</taxon>
        <taxon>Candidatus Brocadiales</taxon>
        <taxon>Candidatus Scalinduaceae</taxon>
        <taxon>Candidatus Scalindua</taxon>
    </lineage>
</organism>
<proteinExistence type="inferred from homology"/>
<dbReference type="GO" id="GO:0015697">
    <property type="term" value="P:quaternary ammonium group transport"/>
    <property type="evidence" value="ECO:0007669"/>
    <property type="project" value="UniProtKB-ARBA"/>
</dbReference>
<dbReference type="Proteomes" id="UP000094056">
    <property type="component" value="Unassembled WGS sequence"/>
</dbReference>
<evidence type="ECO:0000256" key="4">
    <source>
        <dbReference type="ARBA" id="ARBA00022840"/>
    </source>
</evidence>
<dbReference type="PANTHER" id="PTHR43117:SF4">
    <property type="entry name" value="OSMOPROTECTANT IMPORT ATP-BINDING PROTEIN OSMV"/>
    <property type="match status" value="1"/>
</dbReference>
<keyword evidence="3" id="KW-0547">Nucleotide-binding</keyword>
<dbReference type="Pfam" id="PF00005">
    <property type="entry name" value="ABC_tran"/>
    <property type="match status" value="1"/>
</dbReference>
<dbReference type="PROSITE" id="PS00211">
    <property type="entry name" value="ABC_TRANSPORTER_1"/>
    <property type="match status" value="1"/>
</dbReference>
<dbReference type="InterPro" id="IPR003593">
    <property type="entry name" value="AAA+_ATPase"/>
</dbReference>
<dbReference type="Gene3D" id="3.40.50.300">
    <property type="entry name" value="P-loop containing nucleotide triphosphate hydrolases"/>
    <property type="match status" value="1"/>
</dbReference>
<dbReference type="InterPro" id="IPR027417">
    <property type="entry name" value="P-loop_NTPase"/>
</dbReference>
<dbReference type="SUPFAM" id="SSF52540">
    <property type="entry name" value="P-loop containing nucleoside triphosphate hydrolases"/>
    <property type="match status" value="1"/>
</dbReference>
<dbReference type="GO" id="GO:0005524">
    <property type="term" value="F:ATP binding"/>
    <property type="evidence" value="ECO:0007669"/>
    <property type="project" value="UniProtKB-KW"/>
</dbReference>
<dbReference type="GO" id="GO:0016887">
    <property type="term" value="F:ATP hydrolysis activity"/>
    <property type="evidence" value="ECO:0007669"/>
    <property type="project" value="InterPro"/>
</dbReference>
<comment type="caution">
    <text evidence="6">The sequence shown here is derived from an EMBL/GenBank/DDBJ whole genome shotgun (WGS) entry which is preliminary data.</text>
</comment>
<dbReference type="EMBL" id="MAYW01000018">
    <property type="protein sequence ID" value="ODS33832.1"/>
    <property type="molecule type" value="Genomic_DNA"/>
</dbReference>
<name>A0A1E3XDX5_9BACT</name>
<dbReference type="FunFam" id="3.40.50.300:FF:000425">
    <property type="entry name" value="Probable ABC transporter, ATP-binding subunit"/>
    <property type="match status" value="1"/>
</dbReference>
<evidence type="ECO:0000256" key="1">
    <source>
        <dbReference type="ARBA" id="ARBA00005417"/>
    </source>
</evidence>
<comment type="similarity">
    <text evidence="1">Belongs to the ABC transporter superfamily.</text>
</comment>
<evidence type="ECO:0000259" key="5">
    <source>
        <dbReference type="PROSITE" id="PS50893"/>
    </source>
</evidence>
<dbReference type="PANTHER" id="PTHR43117">
    <property type="entry name" value="OSMOPROTECTANT IMPORT ATP-BINDING PROTEIN OSMV"/>
    <property type="match status" value="1"/>
</dbReference>
<sequence length="324" mass="36529">MIKASNLTKTFDGSTAVDNVSFSVECGETLVLLGTSGCGKTTTLKMINRLIEPTSGKLVIEGKDIQEQKPENLRKQIGYVIQNIGLFPHYTVEQSIAIVPNLLNWDKKRIAKRTLELMELVGLPLEYLQRHPNELSGGQQQRVGLARALAADPSIVLLDEPFGALDPITRRQIQEEFKNLETLLHKTMVLVTHDVFEAIDLGDRICLMDRGKVQQMGTAKELIFSPENEFSKSFFQAKRFQLELKVTKLKDLLPEIQSHDIKDKDVKTFSTDDNLLDVLETMEKSSLKNSTLQIQDSSFQSPILNTTCEELLSAFYKIKSKQKC</sequence>
<evidence type="ECO:0000256" key="2">
    <source>
        <dbReference type="ARBA" id="ARBA00022448"/>
    </source>
</evidence>
<keyword evidence="2" id="KW-0813">Transport</keyword>
<dbReference type="AlphaFoldDB" id="A0A1E3XDX5"/>
<dbReference type="InterPro" id="IPR003439">
    <property type="entry name" value="ABC_transporter-like_ATP-bd"/>
</dbReference>
<evidence type="ECO:0000313" key="6">
    <source>
        <dbReference type="EMBL" id="ODS33832.1"/>
    </source>
</evidence>
<feature type="domain" description="ABC transporter" evidence="5">
    <location>
        <begin position="2"/>
        <end position="235"/>
    </location>
</feature>
<dbReference type="InterPro" id="IPR017871">
    <property type="entry name" value="ABC_transporter-like_CS"/>
</dbReference>
<evidence type="ECO:0000256" key="3">
    <source>
        <dbReference type="ARBA" id="ARBA00022741"/>
    </source>
</evidence>
<gene>
    <name evidence="6" type="primary">opuBA_1</name>
    <name evidence="6" type="ORF">SCARUB_00993</name>
</gene>
<protein>
    <submittedName>
        <fullName evidence="6">ATPase component of glycine betaine ABC type transporter</fullName>
    </submittedName>
</protein>
<evidence type="ECO:0000313" key="7">
    <source>
        <dbReference type="Proteomes" id="UP000094056"/>
    </source>
</evidence>
<reference evidence="6 7" key="1">
    <citation type="submission" date="2016-07" db="EMBL/GenBank/DDBJ databases">
        <title>Draft genome of Scalindua rubra, obtained from a brine-seawater interface in the Red Sea, sheds light on salt adaptation in anammox bacteria.</title>
        <authorList>
            <person name="Speth D.R."/>
            <person name="Lagkouvardos I."/>
            <person name="Wang Y."/>
            <person name="Qian P.-Y."/>
            <person name="Dutilh B.E."/>
            <person name="Jetten M.S."/>
        </authorList>
    </citation>
    <scope>NUCLEOTIDE SEQUENCE [LARGE SCALE GENOMIC DNA]</scope>
    <source>
        <strain evidence="6">BSI-1</strain>
    </source>
</reference>
<keyword evidence="4" id="KW-0067">ATP-binding</keyword>
<dbReference type="PATRIC" id="fig|1872076.5.peg.1150"/>
<dbReference type="SMART" id="SM00382">
    <property type="entry name" value="AAA"/>
    <property type="match status" value="1"/>
</dbReference>
<accession>A0A1E3XDX5</accession>
<dbReference type="PROSITE" id="PS50893">
    <property type="entry name" value="ABC_TRANSPORTER_2"/>
    <property type="match status" value="1"/>
</dbReference>